<organism evidence="7 8">
    <name type="scientific">Roseisalinus antarcticus</name>
    <dbReference type="NCBI Taxonomy" id="254357"/>
    <lineage>
        <taxon>Bacteria</taxon>
        <taxon>Pseudomonadati</taxon>
        <taxon>Pseudomonadota</taxon>
        <taxon>Alphaproteobacteria</taxon>
        <taxon>Rhodobacterales</taxon>
        <taxon>Roseobacteraceae</taxon>
        <taxon>Roseisalinus</taxon>
    </lineage>
</organism>
<feature type="transmembrane region" description="Helical" evidence="6">
    <location>
        <begin position="180"/>
        <end position="197"/>
    </location>
</feature>
<dbReference type="EMBL" id="FWFZ01000021">
    <property type="protein sequence ID" value="SLN69233.1"/>
    <property type="molecule type" value="Genomic_DNA"/>
</dbReference>
<comment type="subcellular location">
    <subcellularLocation>
        <location evidence="1">Cell membrane</location>
        <topology evidence="1">Multi-pass membrane protein</topology>
    </subcellularLocation>
</comment>
<dbReference type="RefSeq" id="WP_085880153.1">
    <property type="nucleotide sequence ID" value="NZ_FWFZ01000021.1"/>
</dbReference>
<sequence>MTQINSLVRRVLKESSLALVTKLIGAPVNFIMVVALARAMTFETYGEFVFAFSIVMILGQAATAGQPQLMLRLLPGFEEAGAEAQWRAALRHGLRLVLAAGLLATVAMIAGALALGAGGYMILAAPLCLLFAFAQFQAAILRTRGKVVWAIGPRDILWRLTLIALCGIVLLFSLPPLPSWGVFAFGVVSLALLLLWQSRADRTTRYRSALAGPVAGAEGAWRNLSTRYWITALVIFGTPNLAVVIVGTVLDVTESGPFFAALRTAQLMQLILIASNIAATPLISRYHAAGDTAAVQSISAVVASLAGAAAVVGFVILLFLAGPILSLFGEGFEAARASLLILAVGFAISALNGANGPLLQMTGHEKPFNRIIVGANGLGLVCLVPAVWLGGAVGGALAVSGAMILWNVLAWRACRELTGIDPSILGALRHIRAQRS</sequence>
<evidence type="ECO:0000256" key="2">
    <source>
        <dbReference type="ARBA" id="ARBA00022475"/>
    </source>
</evidence>
<dbReference type="OrthoDB" id="9800982at2"/>
<evidence type="ECO:0000313" key="7">
    <source>
        <dbReference type="EMBL" id="SLN69233.1"/>
    </source>
</evidence>
<feature type="transmembrane region" description="Helical" evidence="6">
    <location>
        <begin position="300"/>
        <end position="325"/>
    </location>
</feature>
<evidence type="ECO:0000256" key="5">
    <source>
        <dbReference type="ARBA" id="ARBA00023136"/>
    </source>
</evidence>
<dbReference type="InterPro" id="IPR050833">
    <property type="entry name" value="Poly_Biosynth_Transport"/>
</dbReference>
<protein>
    <recommendedName>
        <fullName evidence="9">Polysaccharide biosynthesis protein</fullName>
    </recommendedName>
</protein>
<feature type="transmembrane region" description="Helical" evidence="6">
    <location>
        <begin position="96"/>
        <end position="115"/>
    </location>
</feature>
<dbReference type="Proteomes" id="UP000193900">
    <property type="component" value="Unassembled WGS sequence"/>
</dbReference>
<dbReference type="GO" id="GO:0005886">
    <property type="term" value="C:plasma membrane"/>
    <property type="evidence" value="ECO:0007669"/>
    <property type="project" value="UniProtKB-SubCell"/>
</dbReference>
<keyword evidence="3 6" id="KW-0812">Transmembrane</keyword>
<feature type="transmembrane region" description="Helical" evidence="6">
    <location>
        <begin position="371"/>
        <end position="389"/>
    </location>
</feature>
<feature type="transmembrane region" description="Helical" evidence="6">
    <location>
        <begin position="270"/>
        <end position="288"/>
    </location>
</feature>
<keyword evidence="5 6" id="KW-0472">Membrane</keyword>
<feature type="transmembrane region" description="Helical" evidence="6">
    <location>
        <begin position="395"/>
        <end position="414"/>
    </location>
</feature>
<feature type="transmembrane region" description="Helical" evidence="6">
    <location>
        <begin position="337"/>
        <end position="359"/>
    </location>
</feature>
<evidence type="ECO:0000256" key="4">
    <source>
        <dbReference type="ARBA" id="ARBA00022989"/>
    </source>
</evidence>
<keyword evidence="2" id="KW-1003">Cell membrane</keyword>
<proteinExistence type="predicted"/>
<feature type="transmembrane region" description="Helical" evidence="6">
    <location>
        <begin position="228"/>
        <end position="250"/>
    </location>
</feature>
<evidence type="ECO:0000256" key="3">
    <source>
        <dbReference type="ARBA" id="ARBA00022692"/>
    </source>
</evidence>
<keyword evidence="8" id="KW-1185">Reference proteome</keyword>
<feature type="transmembrane region" description="Helical" evidence="6">
    <location>
        <begin position="156"/>
        <end position="174"/>
    </location>
</feature>
<dbReference type="PANTHER" id="PTHR30250:SF11">
    <property type="entry name" value="O-ANTIGEN TRANSPORTER-RELATED"/>
    <property type="match status" value="1"/>
</dbReference>
<accession>A0A1Y5TPY5</accession>
<keyword evidence="4 6" id="KW-1133">Transmembrane helix</keyword>
<dbReference type="AlphaFoldDB" id="A0A1Y5TPY5"/>
<evidence type="ECO:0000313" key="8">
    <source>
        <dbReference type="Proteomes" id="UP000193900"/>
    </source>
</evidence>
<evidence type="ECO:0008006" key="9">
    <source>
        <dbReference type="Google" id="ProtNLM"/>
    </source>
</evidence>
<evidence type="ECO:0000256" key="6">
    <source>
        <dbReference type="SAM" id="Phobius"/>
    </source>
</evidence>
<feature type="transmembrane region" description="Helical" evidence="6">
    <location>
        <begin position="20"/>
        <end position="39"/>
    </location>
</feature>
<name>A0A1Y5TPY5_9RHOB</name>
<evidence type="ECO:0000256" key="1">
    <source>
        <dbReference type="ARBA" id="ARBA00004651"/>
    </source>
</evidence>
<feature type="transmembrane region" description="Helical" evidence="6">
    <location>
        <begin position="121"/>
        <end position="144"/>
    </location>
</feature>
<reference evidence="7 8" key="1">
    <citation type="submission" date="2017-03" db="EMBL/GenBank/DDBJ databases">
        <authorList>
            <person name="Afonso C.L."/>
            <person name="Miller P.J."/>
            <person name="Scott M.A."/>
            <person name="Spackman E."/>
            <person name="Goraichik I."/>
            <person name="Dimitrov K.M."/>
            <person name="Suarez D.L."/>
            <person name="Swayne D.E."/>
        </authorList>
    </citation>
    <scope>NUCLEOTIDE SEQUENCE [LARGE SCALE GENOMIC DNA]</scope>
    <source>
        <strain evidence="7 8">CECT 7023</strain>
    </source>
</reference>
<gene>
    <name evidence="7" type="ORF">ROA7023_03369</name>
</gene>
<dbReference type="PANTHER" id="PTHR30250">
    <property type="entry name" value="PST FAMILY PREDICTED COLANIC ACID TRANSPORTER"/>
    <property type="match status" value="1"/>
</dbReference>